<reference evidence="3" key="1">
    <citation type="journal article" date="2013" name="Nature">
        <title>Pan genome of the phytoplankton Emiliania underpins its global distribution.</title>
        <authorList>
            <person name="Read B.A."/>
            <person name="Kegel J."/>
            <person name="Klute M.J."/>
            <person name="Kuo A."/>
            <person name="Lefebvre S.C."/>
            <person name="Maumus F."/>
            <person name="Mayer C."/>
            <person name="Miller J."/>
            <person name="Monier A."/>
            <person name="Salamov A."/>
            <person name="Young J."/>
            <person name="Aguilar M."/>
            <person name="Claverie J.M."/>
            <person name="Frickenhaus S."/>
            <person name="Gonzalez K."/>
            <person name="Herman E.K."/>
            <person name="Lin Y.C."/>
            <person name="Napier J."/>
            <person name="Ogata H."/>
            <person name="Sarno A.F."/>
            <person name="Shmutz J."/>
            <person name="Schroeder D."/>
            <person name="de Vargas C."/>
            <person name="Verret F."/>
            <person name="von Dassow P."/>
            <person name="Valentin K."/>
            <person name="Van de Peer Y."/>
            <person name="Wheeler G."/>
            <person name="Dacks J.B."/>
            <person name="Delwiche C.F."/>
            <person name="Dyhrman S.T."/>
            <person name="Glockner G."/>
            <person name="John U."/>
            <person name="Richards T."/>
            <person name="Worden A.Z."/>
            <person name="Zhang X."/>
            <person name="Grigoriev I.V."/>
            <person name="Allen A.E."/>
            <person name="Bidle K."/>
            <person name="Borodovsky M."/>
            <person name="Bowler C."/>
            <person name="Brownlee C."/>
            <person name="Cock J.M."/>
            <person name="Elias M."/>
            <person name="Gladyshev V.N."/>
            <person name="Groth M."/>
            <person name="Guda C."/>
            <person name="Hadaegh A."/>
            <person name="Iglesias-Rodriguez M.D."/>
            <person name="Jenkins J."/>
            <person name="Jones B.M."/>
            <person name="Lawson T."/>
            <person name="Leese F."/>
            <person name="Lindquist E."/>
            <person name="Lobanov A."/>
            <person name="Lomsadze A."/>
            <person name="Malik S.B."/>
            <person name="Marsh M.E."/>
            <person name="Mackinder L."/>
            <person name="Mock T."/>
            <person name="Mueller-Roeber B."/>
            <person name="Pagarete A."/>
            <person name="Parker M."/>
            <person name="Probert I."/>
            <person name="Quesneville H."/>
            <person name="Raines C."/>
            <person name="Rensing S.A."/>
            <person name="Riano-Pachon D.M."/>
            <person name="Richier S."/>
            <person name="Rokitta S."/>
            <person name="Shiraiwa Y."/>
            <person name="Soanes D.M."/>
            <person name="van der Giezen M."/>
            <person name="Wahlund T.M."/>
            <person name="Williams B."/>
            <person name="Wilson W."/>
            <person name="Wolfe G."/>
            <person name="Wurch L.L."/>
        </authorList>
    </citation>
    <scope>NUCLEOTIDE SEQUENCE</scope>
</reference>
<sequence>MRPPSVSCARAERRERAQSWDGELSRRDLRVARGRPKLPARAASPEAAREPARRDVWSPERRRLDEPLAAMRRVGGRSGQERAPLKARPGVASCPCRREAVPRRCAWSAGQRNLQSAIAGWATASAPTRWRPSRR</sequence>
<evidence type="ECO:0000313" key="3">
    <source>
        <dbReference type="Proteomes" id="UP000013827"/>
    </source>
</evidence>
<dbReference type="GeneID" id="17264968"/>
<evidence type="ECO:0000256" key="1">
    <source>
        <dbReference type="SAM" id="MobiDB-lite"/>
    </source>
</evidence>
<proteinExistence type="predicted"/>
<dbReference type="RefSeq" id="XP_005771852.1">
    <property type="nucleotide sequence ID" value="XM_005771795.1"/>
</dbReference>
<reference evidence="2" key="2">
    <citation type="submission" date="2024-10" db="UniProtKB">
        <authorList>
            <consortium name="EnsemblProtists"/>
        </authorList>
    </citation>
    <scope>IDENTIFICATION</scope>
</reference>
<feature type="region of interest" description="Disordered" evidence="1">
    <location>
        <begin position="1"/>
        <end position="93"/>
    </location>
</feature>
<dbReference type="PaxDb" id="2903-EOD19423"/>
<dbReference type="KEGG" id="ehx:EMIHUDRAFT_444890"/>
<dbReference type="EnsemblProtists" id="EOD19423">
    <property type="protein sequence ID" value="EOD19423"/>
    <property type="gene ID" value="EMIHUDRAFT_444890"/>
</dbReference>
<keyword evidence="3" id="KW-1185">Reference proteome</keyword>
<name>A0A0D3J7D8_EMIH1</name>
<organism evidence="2 3">
    <name type="scientific">Emiliania huxleyi (strain CCMP1516)</name>
    <dbReference type="NCBI Taxonomy" id="280463"/>
    <lineage>
        <taxon>Eukaryota</taxon>
        <taxon>Haptista</taxon>
        <taxon>Haptophyta</taxon>
        <taxon>Prymnesiophyceae</taxon>
        <taxon>Isochrysidales</taxon>
        <taxon>Noelaerhabdaceae</taxon>
        <taxon>Emiliania</taxon>
    </lineage>
</organism>
<feature type="compositionally biased region" description="Basic and acidic residues" evidence="1">
    <location>
        <begin position="10"/>
        <end position="31"/>
    </location>
</feature>
<feature type="compositionally biased region" description="Basic and acidic residues" evidence="1">
    <location>
        <begin position="47"/>
        <end position="66"/>
    </location>
</feature>
<dbReference type="HOGENOM" id="CLU_1891250_0_0_1"/>
<accession>A0A0D3J7D8</accession>
<dbReference type="AlphaFoldDB" id="A0A0D3J7D8"/>
<evidence type="ECO:0000313" key="2">
    <source>
        <dbReference type="EnsemblProtists" id="EOD19423"/>
    </source>
</evidence>
<protein>
    <submittedName>
        <fullName evidence="2">Uncharacterized protein</fullName>
    </submittedName>
</protein>
<dbReference type="Proteomes" id="UP000013827">
    <property type="component" value="Unassembled WGS sequence"/>
</dbReference>